<dbReference type="PANTHER" id="PTHR30537">
    <property type="entry name" value="HTH-TYPE TRANSCRIPTIONAL REGULATOR"/>
    <property type="match status" value="1"/>
</dbReference>
<name>A0A484RCH2_9ZZZZ</name>
<proteinExistence type="inferred from homology"/>
<comment type="similarity">
    <text evidence="1">Belongs to the LysR transcriptional regulatory family.</text>
</comment>
<dbReference type="InterPro" id="IPR005119">
    <property type="entry name" value="LysR_subst-bd"/>
</dbReference>
<feature type="domain" description="LysR substrate-binding" evidence="2">
    <location>
        <begin position="13"/>
        <end position="86"/>
    </location>
</feature>
<dbReference type="PANTHER" id="PTHR30537:SF1">
    <property type="entry name" value="HTH-TYPE TRANSCRIPTIONAL REGULATOR PGRR"/>
    <property type="match status" value="1"/>
</dbReference>
<dbReference type="InterPro" id="IPR058163">
    <property type="entry name" value="LysR-type_TF_proteobact-type"/>
</dbReference>
<sequence>MHYNCINMRLKTHGGLWGWEFEKGSRPLNVHVEGQLAFNSFYDCLDAAVAGLGVVCVPKELAQPYIRAGHLVPVLKDWWPLWSGFHL</sequence>
<evidence type="ECO:0000256" key="1">
    <source>
        <dbReference type="ARBA" id="ARBA00009437"/>
    </source>
</evidence>
<dbReference type="GO" id="GO:0003700">
    <property type="term" value="F:DNA-binding transcription factor activity"/>
    <property type="evidence" value="ECO:0007669"/>
    <property type="project" value="TreeGrafter"/>
</dbReference>
<dbReference type="GO" id="GO:0006351">
    <property type="term" value="P:DNA-templated transcription"/>
    <property type="evidence" value="ECO:0007669"/>
    <property type="project" value="TreeGrafter"/>
</dbReference>
<dbReference type="GO" id="GO:0043565">
    <property type="term" value="F:sequence-specific DNA binding"/>
    <property type="evidence" value="ECO:0007669"/>
    <property type="project" value="TreeGrafter"/>
</dbReference>
<evidence type="ECO:0000259" key="2">
    <source>
        <dbReference type="Pfam" id="PF03466"/>
    </source>
</evidence>
<dbReference type="EMBL" id="CAADIE010000026">
    <property type="protein sequence ID" value="VFR45292.1"/>
    <property type="molecule type" value="Genomic_DNA"/>
</dbReference>
<evidence type="ECO:0000313" key="3">
    <source>
        <dbReference type="EMBL" id="VFR45292.1"/>
    </source>
</evidence>
<reference evidence="4" key="1">
    <citation type="submission" date="2019-03" db="EMBL/GenBank/DDBJ databases">
        <authorList>
            <person name="Danneels B."/>
        </authorList>
    </citation>
    <scope>NUCLEOTIDE SEQUENCE</scope>
</reference>
<dbReference type="AlphaFoldDB" id="A0A484RCH2"/>
<protein>
    <submittedName>
        <fullName evidence="4">Transcriptional regulator</fullName>
    </submittedName>
</protein>
<gene>
    <name evidence="3" type="ORF">BER1_4340</name>
    <name evidence="4" type="ORF">BER2_4314</name>
</gene>
<accession>A0A484RCH2</accession>
<dbReference type="SUPFAM" id="SSF53850">
    <property type="entry name" value="Periplasmic binding protein-like II"/>
    <property type="match status" value="1"/>
</dbReference>
<dbReference type="EMBL" id="CAADIH010000027">
    <property type="protein sequence ID" value="VFR48118.1"/>
    <property type="molecule type" value="Genomic_DNA"/>
</dbReference>
<evidence type="ECO:0000313" key="4">
    <source>
        <dbReference type="EMBL" id="VFR48118.1"/>
    </source>
</evidence>
<organism evidence="4">
    <name type="scientific">plant metagenome</name>
    <dbReference type="NCBI Taxonomy" id="1297885"/>
    <lineage>
        <taxon>unclassified sequences</taxon>
        <taxon>metagenomes</taxon>
        <taxon>organismal metagenomes</taxon>
    </lineage>
</organism>
<dbReference type="Gene3D" id="3.40.190.10">
    <property type="entry name" value="Periplasmic binding protein-like II"/>
    <property type="match status" value="1"/>
</dbReference>
<dbReference type="Pfam" id="PF03466">
    <property type="entry name" value="LysR_substrate"/>
    <property type="match status" value="1"/>
</dbReference>